<evidence type="ECO:0000259" key="6">
    <source>
        <dbReference type="PROSITE" id="PS50102"/>
    </source>
</evidence>
<reference evidence="7 8" key="1">
    <citation type="journal article" date="2022" name="bioRxiv">
        <title>Genomics of Preaxostyla Flagellates Illuminates Evolutionary Transitions and the Path Towards Mitochondrial Loss.</title>
        <authorList>
            <person name="Novak L.V.F."/>
            <person name="Treitli S.C."/>
            <person name="Pyrih J."/>
            <person name="Halakuc P."/>
            <person name="Pipaliya S.V."/>
            <person name="Vacek V."/>
            <person name="Brzon O."/>
            <person name="Soukal P."/>
            <person name="Eme L."/>
            <person name="Dacks J.B."/>
            <person name="Karnkowska A."/>
            <person name="Elias M."/>
            <person name="Hampl V."/>
        </authorList>
    </citation>
    <scope>NUCLEOTIDE SEQUENCE [LARGE SCALE GENOMIC DNA]</scope>
    <source>
        <strain evidence="7">NAU3</strain>
        <tissue evidence="7">Gut</tissue>
    </source>
</reference>
<feature type="compositionally biased region" description="Basic and acidic residues" evidence="5">
    <location>
        <begin position="180"/>
        <end position="189"/>
    </location>
</feature>
<dbReference type="Pfam" id="PF00076">
    <property type="entry name" value="RRM_1"/>
    <property type="match status" value="1"/>
</dbReference>
<dbReference type="Gene3D" id="3.30.70.330">
    <property type="match status" value="1"/>
</dbReference>
<evidence type="ECO:0000256" key="1">
    <source>
        <dbReference type="ARBA" id="ARBA00004604"/>
    </source>
</evidence>
<dbReference type="InterPro" id="IPR012677">
    <property type="entry name" value="Nucleotide-bd_a/b_plait_sf"/>
</dbReference>
<feature type="compositionally biased region" description="Basic residues" evidence="5">
    <location>
        <begin position="170"/>
        <end position="179"/>
    </location>
</feature>
<protein>
    <submittedName>
        <fullName evidence="7">MKI67 FHA domain-interacting nucleolar phosphoprotein</fullName>
    </submittedName>
</protein>
<comment type="caution">
    <text evidence="7">The sequence shown here is derived from an EMBL/GenBank/DDBJ whole genome shotgun (WGS) entry which is preliminary data.</text>
</comment>
<name>A0ABQ9YL72_9EUKA</name>
<feature type="compositionally biased region" description="Basic residues" evidence="5">
    <location>
        <begin position="139"/>
        <end position="152"/>
    </location>
</feature>
<gene>
    <name evidence="7" type="ORF">BLNAU_419</name>
</gene>
<evidence type="ECO:0000256" key="2">
    <source>
        <dbReference type="ARBA" id="ARBA00022884"/>
    </source>
</evidence>
<keyword evidence="8" id="KW-1185">Reference proteome</keyword>
<keyword evidence="2 4" id="KW-0694">RNA-binding</keyword>
<sequence length="189" mass="21693">MPKDKKSGKKVVPPSRTTRKGAIYLGGVPRGFLEPEIRNFFKQLGKVTRVRVSRNKKTGHSKHYAFVEFADEEVAQRAAKSMNGYILYDRILKAKFIPHDAVPEGLFKNSHKKFNKINQRLRTDRQLTKDKTAEELAKKQKRQKKISAKRAKRAESAGFTVHIQEETKKEAKKAKKPHRSKADQPKTVT</sequence>
<proteinExistence type="predicted"/>
<evidence type="ECO:0000256" key="5">
    <source>
        <dbReference type="SAM" id="MobiDB-lite"/>
    </source>
</evidence>
<evidence type="ECO:0000256" key="4">
    <source>
        <dbReference type="PROSITE-ProRule" id="PRU00176"/>
    </source>
</evidence>
<keyword evidence="3" id="KW-0539">Nucleus</keyword>
<dbReference type="InterPro" id="IPR000504">
    <property type="entry name" value="RRM_dom"/>
</dbReference>
<dbReference type="PROSITE" id="PS50102">
    <property type="entry name" value="RRM"/>
    <property type="match status" value="1"/>
</dbReference>
<evidence type="ECO:0000313" key="8">
    <source>
        <dbReference type="Proteomes" id="UP001281761"/>
    </source>
</evidence>
<dbReference type="SMART" id="SM00360">
    <property type="entry name" value="RRM"/>
    <property type="match status" value="1"/>
</dbReference>
<feature type="region of interest" description="Disordered" evidence="5">
    <location>
        <begin position="125"/>
        <end position="189"/>
    </location>
</feature>
<dbReference type="InterPro" id="IPR035979">
    <property type="entry name" value="RBD_domain_sf"/>
</dbReference>
<feature type="compositionally biased region" description="Basic and acidic residues" evidence="5">
    <location>
        <begin position="125"/>
        <end position="138"/>
    </location>
</feature>
<evidence type="ECO:0000313" key="7">
    <source>
        <dbReference type="EMBL" id="KAK2964503.1"/>
    </source>
</evidence>
<dbReference type="EMBL" id="JARBJD010000002">
    <property type="protein sequence ID" value="KAK2964503.1"/>
    <property type="molecule type" value="Genomic_DNA"/>
</dbReference>
<organism evidence="7 8">
    <name type="scientific">Blattamonas nauphoetae</name>
    <dbReference type="NCBI Taxonomy" id="2049346"/>
    <lineage>
        <taxon>Eukaryota</taxon>
        <taxon>Metamonada</taxon>
        <taxon>Preaxostyla</taxon>
        <taxon>Oxymonadida</taxon>
        <taxon>Blattamonas</taxon>
    </lineage>
</organism>
<evidence type="ECO:0000256" key="3">
    <source>
        <dbReference type="ARBA" id="ARBA00023242"/>
    </source>
</evidence>
<comment type="subcellular location">
    <subcellularLocation>
        <location evidence="1">Nucleus</location>
        <location evidence="1">Nucleolus</location>
    </subcellularLocation>
</comment>
<dbReference type="SUPFAM" id="SSF54928">
    <property type="entry name" value="RNA-binding domain, RBD"/>
    <property type="match status" value="1"/>
</dbReference>
<dbReference type="Proteomes" id="UP001281761">
    <property type="component" value="Unassembled WGS sequence"/>
</dbReference>
<dbReference type="CDD" id="cd12307">
    <property type="entry name" value="RRM_NIFK_like"/>
    <property type="match status" value="1"/>
</dbReference>
<feature type="domain" description="RRM" evidence="6">
    <location>
        <begin position="21"/>
        <end position="99"/>
    </location>
</feature>
<accession>A0ABQ9YL72</accession>
<dbReference type="PANTHER" id="PTHR46754">
    <property type="entry name" value="MKI67 FHA DOMAIN-INTERACTING NUCLEOLAR PHOSPHOPROTEIN"/>
    <property type="match status" value="1"/>
</dbReference>